<geneLocation type="plasmid" evidence="2">
    <name>pBPSE01</name>
</geneLocation>
<reference evidence="2" key="1">
    <citation type="submission" date="2013-07" db="EMBL/GenBank/DDBJ databases">
        <title>Complete sequence of a native Burkholderia pseudomallei plasmid.</title>
        <authorList>
            <person name="Stone J.K."/>
            <person name="Bollig M.C."/>
            <person name="Gibbons H.S."/>
            <person name="Mayo M."/>
            <person name="Currie B.J."/>
            <person name="Keim P."/>
            <person name="Tuanyok A."/>
        </authorList>
    </citation>
    <scope>NUCLEOTIDE SEQUENCE</scope>
    <source>
        <strain evidence="2">MSHR1950</strain>
        <plasmid evidence="2">pBPSE01</plasmid>
    </source>
</reference>
<proteinExistence type="predicted"/>
<feature type="transmembrane region" description="Helical" evidence="1">
    <location>
        <begin position="122"/>
        <end position="142"/>
    </location>
</feature>
<gene>
    <name evidence="2" type="ORF">pBPS094</name>
</gene>
<dbReference type="EMBL" id="KF418775">
    <property type="protein sequence ID" value="AJL34977.1"/>
    <property type="molecule type" value="Genomic_DNA"/>
</dbReference>
<evidence type="ECO:0000313" key="2">
    <source>
        <dbReference type="EMBL" id="AJL34977.1"/>
    </source>
</evidence>
<keyword evidence="1" id="KW-0812">Transmembrane</keyword>
<accession>A0A0C5B1C6</accession>
<dbReference type="AlphaFoldDB" id="A0A0C5B1C6"/>
<keyword evidence="1" id="KW-1133">Transmembrane helix</keyword>
<keyword evidence="1" id="KW-0472">Membrane</keyword>
<evidence type="ECO:0000256" key="1">
    <source>
        <dbReference type="SAM" id="Phobius"/>
    </source>
</evidence>
<feature type="transmembrane region" description="Helical" evidence="1">
    <location>
        <begin position="92"/>
        <end position="115"/>
    </location>
</feature>
<feature type="transmembrane region" description="Helical" evidence="1">
    <location>
        <begin position="154"/>
        <end position="171"/>
    </location>
</feature>
<keyword evidence="2" id="KW-0614">Plasmid</keyword>
<dbReference type="RefSeq" id="WP_058035199.1">
    <property type="nucleotide sequence ID" value="NZ_KF418775.1"/>
</dbReference>
<organism evidence="2">
    <name type="scientific">Burkholderia pseudomallei</name>
    <name type="common">Pseudomonas pseudomallei</name>
    <dbReference type="NCBI Taxonomy" id="28450"/>
    <lineage>
        <taxon>Bacteria</taxon>
        <taxon>Pseudomonadati</taxon>
        <taxon>Pseudomonadota</taxon>
        <taxon>Betaproteobacteria</taxon>
        <taxon>Burkholderiales</taxon>
        <taxon>Burkholderiaceae</taxon>
        <taxon>Burkholderia</taxon>
        <taxon>pseudomallei group</taxon>
    </lineage>
</organism>
<protein>
    <submittedName>
        <fullName evidence="2">Uncharacterized protein</fullName>
    </submittedName>
</protein>
<name>A0A0C5B1C6_BURPE</name>
<sequence>MTALALLQAAATRGVGLYLTPPVAGALLISRLARGGALSAFICLPATLAHELLHLVLGHLTFARPVSMTLWPRRTRDGMYVYGAVEFENLRWWNAAPASLAPLVGFPIAVVCAWWRIRSATVVDGWDILVWAALAQLIAGSWPSVSDWRLAGRSWPYAAIAVVGLFGYLSWR</sequence>